<feature type="compositionally biased region" description="Basic and acidic residues" evidence="1">
    <location>
        <begin position="139"/>
        <end position="148"/>
    </location>
</feature>
<name>A0A8J5WSP2_ZIZPA</name>
<proteinExistence type="predicted"/>
<evidence type="ECO:0000256" key="1">
    <source>
        <dbReference type="SAM" id="MobiDB-lite"/>
    </source>
</evidence>
<dbReference type="PANTHER" id="PTHR34118:SF1">
    <property type="entry name" value="NF-KAPPA-B INHIBITOR-LIKE PROTEIN"/>
    <property type="match status" value="1"/>
</dbReference>
<feature type="region of interest" description="Disordered" evidence="1">
    <location>
        <begin position="129"/>
        <end position="148"/>
    </location>
</feature>
<dbReference type="OrthoDB" id="2019080at2759"/>
<dbReference type="PANTHER" id="PTHR34118">
    <property type="entry name" value="NF-KAPPA-B INHIBITOR-LIKE PROTEIN-RELATED"/>
    <property type="match status" value="1"/>
</dbReference>
<comment type="caution">
    <text evidence="2">The sequence shown here is derived from an EMBL/GenBank/DDBJ whole genome shotgun (WGS) entry which is preliminary data.</text>
</comment>
<accession>A0A8J5WSP2</accession>
<protein>
    <submittedName>
        <fullName evidence="2">Uncharacterized protein</fullName>
    </submittedName>
</protein>
<dbReference type="AlphaFoldDB" id="A0A8J5WSP2"/>
<dbReference type="EMBL" id="JAAALK010000079">
    <property type="protein sequence ID" value="KAG8096172.1"/>
    <property type="molecule type" value="Genomic_DNA"/>
</dbReference>
<reference evidence="2" key="2">
    <citation type="submission" date="2021-02" db="EMBL/GenBank/DDBJ databases">
        <authorList>
            <person name="Kimball J.A."/>
            <person name="Haas M.W."/>
            <person name="Macchietto M."/>
            <person name="Kono T."/>
            <person name="Duquette J."/>
            <person name="Shao M."/>
        </authorList>
    </citation>
    <scope>NUCLEOTIDE SEQUENCE</scope>
    <source>
        <tissue evidence="2">Fresh leaf tissue</tissue>
    </source>
</reference>
<organism evidence="2 3">
    <name type="scientific">Zizania palustris</name>
    <name type="common">Northern wild rice</name>
    <dbReference type="NCBI Taxonomy" id="103762"/>
    <lineage>
        <taxon>Eukaryota</taxon>
        <taxon>Viridiplantae</taxon>
        <taxon>Streptophyta</taxon>
        <taxon>Embryophyta</taxon>
        <taxon>Tracheophyta</taxon>
        <taxon>Spermatophyta</taxon>
        <taxon>Magnoliopsida</taxon>
        <taxon>Liliopsida</taxon>
        <taxon>Poales</taxon>
        <taxon>Poaceae</taxon>
        <taxon>BOP clade</taxon>
        <taxon>Oryzoideae</taxon>
        <taxon>Oryzeae</taxon>
        <taxon>Zizaniinae</taxon>
        <taxon>Zizania</taxon>
    </lineage>
</organism>
<dbReference type="Proteomes" id="UP000729402">
    <property type="component" value="Unassembled WGS sequence"/>
</dbReference>
<keyword evidence="3" id="KW-1185">Reference proteome</keyword>
<dbReference type="EMBL" id="JAAALK010000079">
    <property type="protein sequence ID" value="KAG8096173.1"/>
    <property type="molecule type" value="Genomic_DNA"/>
</dbReference>
<dbReference type="EMBL" id="JAAALK010000079">
    <property type="protein sequence ID" value="KAG8096174.1"/>
    <property type="molecule type" value="Genomic_DNA"/>
</dbReference>
<evidence type="ECO:0000313" key="2">
    <source>
        <dbReference type="EMBL" id="KAG8096173.1"/>
    </source>
</evidence>
<sequence>MAMAMGLPGLHGCCGLDSARPLLGPARHGRSPRASALRYSSLQAGDSLGDGEEVLRMFLEERQAHGDFVTKISDMVWRRNGADLAVLEGTTEQESAADVAQQPEDVAREDVMGDGMLRLAATRDWVSGESSLPVSKRPSAKDRQNESERRKELNLLRYEALKDELLLLTTGVGAACSLYCLLVFSLEAAISYAFGVAFSCLYLQLLYRHTDSLSKKDVPEIFLKKKVKRIGIRSEDLKNTIEKTLGGIAVALSSPRLVIPAVIFGLSAFSDHFQNSILNFELVPGMLGFFAYKAAALVQVYRDNEDLRLILPEEDAASS</sequence>
<reference evidence="2" key="1">
    <citation type="journal article" date="2021" name="bioRxiv">
        <title>Whole Genome Assembly and Annotation of Northern Wild Rice, Zizania palustris L., Supports a Whole Genome Duplication in the Zizania Genus.</title>
        <authorList>
            <person name="Haas M."/>
            <person name="Kono T."/>
            <person name="Macchietto M."/>
            <person name="Millas R."/>
            <person name="McGilp L."/>
            <person name="Shao M."/>
            <person name="Duquette J."/>
            <person name="Hirsch C.N."/>
            <person name="Kimball J."/>
        </authorList>
    </citation>
    <scope>NUCLEOTIDE SEQUENCE</scope>
    <source>
        <tissue evidence="2">Fresh leaf tissue</tissue>
    </source>
</reference>
<evidence type="ECO:0000313" key="3">
    <source>
        <dbReference type="Proteomes" id="UP000729402"/>
    </source>
</evidence>
<gene>
    <name evidence="2" type="ORF">GUJ93_ZPchr0013g35390</name>
</gene>